<evidence type="ECO:0000313" key="2">
    <source>
        <dbReference type="EMBL" id="UZA70527.1"/>
    </source>
</evidence>
<protein>
    <submittedName>
        <fullName evidence="2">Uncharacterized protein</fullName>
    </submittedName>
</protein>
<evidence type="ECO:0000313" key="3">
    <source>
        <dbReference type="Proteomes" id="UP001163644"/>
    </source>
</evidence>
<gene>
    <name evidence="2" type="ORF">EZZ81_20730</name>
</gene>
<sequence>MSSQNYEGSFLARLGLVDGTQLGFFKIVQEGENRRLESHDYLCANSMLDNSLEVHFQPNSEGAYILSCRLAVPEHDESDRDYYEFRKNEESSGSSASAGGGVQVPTVSEESAYEKALWEDRDPELLNYNETDASSLADLKAGPVYLAVNEGGWVHRTRNGGLAYLATIVMADKSDFSIERKEIQRVYLKSWRSNKNMQTYKREEFPSKGSLPDERFAWMTDCDGKDAVLKLKILERYKADGSVY</sequence>
<dbReference type="EMBL" id="CP036495">
    <property type="protein sequence ID" value="UZA70527.1"/>
    <property type="molecule type" value="Genomic_DNA"/>
</dbReference>
<dbReference type="Proteomes" id="UP001163644">
    <property type="component" value="Chromosome"/>
</dbReference>
<proteinExistence type="predicted"/>
<dbReference type="RefSeq" id="WP_029241786.1">
    <property type="nucleotide sequence ID" value="NZ_CP036495.1"/>
</dbReference>
<organism evidence="2 3">
    <name type="scientific">Pseudomonas viridiflava</name>
    <name type="common">Phytomonas viridiflava</name>
    <dbReference type="NCBI Taxonomy" id="33069"/>
    <lineage>
        <taxon>Bacteria</taxon>
        <taxon>Pseudomonadati</taxon>
        <taxon>Pseudomonadota</taxon>
        <taxon>Gammaproteobacteria</taxon>
        <taxon>Pseudomonadales</taxon>
        <taxon>Pseudomonadaceae</taxon>
        <taxon>Pseudomonas</taxon>
    </lineage>
</organism>
<evidence type="ECO:0000256" key="1">
    <source>
        <dbReference type="SAM" id="MobiDB-lite"/>
    </source>
</evidence>
<accession>A0AA46ZX98</accession>
<dbReference type="AlphaFoldDB" id="A0AA46ZX98"/>
<reference evidence="2" key="1">
    <citation type="submission" date="2019-02" db="EMBL/GenBank/DDBJ databases">
        <authorList>
            <person name="Lutz S."/>
            <person name="Schori C."/>
            <person name="Ahrens C.H."/>
            <person name="Gueguen E."/>
        </authorList>
    </citation>
    <scope>NUCLEOTIDE SEQUENCE</scope>
    <source>
        <strain evidence="2">Psy35</strain>
    </source>
</reference>
<feature type="region of interest" description="Disordered" evidence="1">
    <location>
        <begin position="85"/>
        <end position="105"/>
    </location>
</feature>
<name>A0AA46ZX98_PSEVI</name>